<dbReference type="InterPro" id="IPR002376">
    <property type="entry name" value="Formyl_transf_N"/>
</dbReference>
<comment type="similarity">
    <text evidence="4">Belongs to the GART family.</text>
</comment>
<feature type="binding site" evidence="4">
    <location>
        <position position="68"/>
    </location>
    <ligand>
        <name>(6R)-10-formyltetrahydrofolate</name>
        <dbReference type="ChEBI" id="CHEBI:195366"/>
    </ligand>
</feature>
<protein>
    <recommendedName>
        <fullName evidence="4">Phosphoribosylglycinamide formyltransferase</fullName>
        <ecNumber evidence="4">2.1.2.2</ecNumber>
    </recommendedName>
    <alternativeName>
        <fullName evidence="4">5'-phosphoribosylglycinamide transformylase</fullName>
    </alternativeName>
    <alternativeName>
        <fullName evidence="4">GAR transformylase</fullName>
        <shortName evidence="4">GART</shortName>
    </alternativeName>
</protein>
<dbReference type="CDD" id="cd08645">
    <property type="entry name" value="FMT_core_GART"/>
    <property type="match status" value="1"/>
</dbReference>
<feature type="site" description="Raises pKa of active site His" evidence="4">
    <location>
        <position position="148"/>
    </location>
</feature>
<organism evidence="6 7">
    <name type="scientific">Paenibacillus yanchengensis</name>
    <dbReference type="NCBI Taxonomy" id="2035833"/>
    <lineage>
        <taxon>Bacteria</taxon>
        <taxon>Bacillati</taxon>
        <taxon>Bacillota</taxon>
        <taxon>Bacilli</taxon>
        <taxon>Bacillales</taxon>
        <taxon>Paenibacillaceae</taxon>
        <taxon>Paenibacillus</taxon>
    </lineage>
</organism>
<dbReference type="InterPro" id="IPR004607">
    <property type="entry name" value="GART"/>
</dbReference>
<evidence type="ECO:0000256" key="4">
    <source>
        <dbReference type="HAMAP-Rule" id="MF_01930"/>
    </source>
</evidence>
<keyword evidence="2 4" id="KW-0808">Transferase</keyword>
<keyword evidence="3 4" id="KW-0658">Purine biosynthesis</keyword>
<dbReference type="PANTHER" id="PTHR43369">
    <property type="entry name" value="PHOSPHORIBOSYLGLYCINAMIDE FORMYLTRANSFERASE"/>
    <property type="match status" value="1"/>
</dbReference>
<proteinExistence type="inferred from homology"/>
<reference evidence="7" key="1">
    <citation type="journal article" date="2019" name="Int. J. Syst. Evol. Microbiol.">
        <title>The Global Catalogue of Microorganisms (GCM) 10K type strain sequencing project: providing services to taxonomists for standard genome sequencing and annotation.</title>
        <authorList>
            <consortium name="The Broad Institute Genomics Platform"/>
            <consortium name="The Broad Institute Genome Sequencing Center for Infectious Disease"/>
            <person name="Wu L."/>
            <person name="Ma J."/>
        </authorList>
    </citation>
    <scope>NUCLEOTIDE SEQUENCE [LARGE SCALE GENOMIC DNA]</scope>
    <source>
        <strain evidence="7">GH52</strain>
    </source>
</reference>
<accession>A0ABW4YFP6</accession>
<dbReference type="Proteomes" id="UP001597362">
    <property type="component" value="Unassembled WGS sequence"/>
</dbReference>
<gene>
    <name evidence="4 6" type="primary">purN</name>
    <name evidence="6" type="ORF">ACFSJH_01225</name>
</gene>
<comment type="function">
    <text evidence="4">Catalyzes the transfer of a formyl group from 10-formyltetrahydrofolate to 5-phospho-ribosyl-glycinamide (GAR), producing 5-phospho-ribosyl-N-formylglycinamide (FGAR) and tetrahydrofolate.</text>
</comment>
<name>A0ABW4YFP6_9BACL</name>
<dbReference type="Gene3D" id="3.40.50.170">
    <property type="entry name" value="Formyl transferase, N-terminal domain"/>
    <property type="match status" value="1"/>
</dbReference>
<feature type="binding site" evidence="4">
    <location>
        <position position="110"/>
    </location>
    <ligand>
        <name>(6R)-10-formyltetrahydrofolate</name>
        <dbReference type="ChEBI" id="CHEBI:195366"/>
    </ligand>
</feature>
<dbReference type="Pfam" id="PF00551">
    <property type="entry name" value="Formyl_trans_N"/>
    <property type="match status" value="1"/>
</dbReference>
<evidence type="ECO:0000313" key="7">
    <source>
        <dbReference type="Proteomes" id="UP001597362"/>
    </source>
</evidence>
<keyword evidence="7" id="KW-1185">Reference proteome</keyword>
<evidence type="ECO:0000256" key="2">
    <source>
        <dbReference type="ARBA" id="ARBA00022679"/>
    </source>
</evidence>
<dbReference type="RefSeq" id="WP_377769352.1">
    <property type="nucleotide sequence ID" value="NZ_JBHUHO010000004.1"/>
</dbReference>
<feature type="binding site" evidence="4">
    <location>
        <begin position="93"/>
        <end position="96"/>
    </location>
    <ligand>
        <name>(6R)-10-formyltetrahydrofolate</name>
        <dbReference type="ChEBI" id="CHEBI:195366"/>
    </ligand>
</feature>
<comment type="pathway">
    <text evidence="1 4">Purine metabolism; IMP biosynthesis via de novo pathway; N(2)-formyl-N(1)-(5-phospho-D-ribosyl)glycinamide from N(1)-(5-phospho-D-ribosyl)glycinamide (10-formyl THF route): step 1/1.</text>
</comment>
<sequence>MGSKLRIAIFASGQGSNFQAIADAVQHRKLDCSIELLVCDKPAAPVVERAHQSGVEAFVFQPKQYASRADYEAEILLELQKRSVDLIVLAGYMRIITNTLVEPYYGKMINIHPSLLPAFPGVAAMEQALEYGVKVTGVTVHFVDGGMDTGPIIAQQAVDIRPDETIETLAARIHAVEQELYPAVINQIANQQIKLTGRHVQIITNAN</sequence>
<dbReference type="EC" id="2.1.2.2" evidence="4"/>
<evidence type="ECO:0000313" key="6">
    <source>
        <dbReference type="EMBL" id="MFD2114374.1"/>
    </source>
</evidence>
<evidence type="ECO:0000259" key="5">
    <source>
        <dbReference type="Pfam" id="PF00551"/>
    </source>
</evidence>
<comment type="catalytic activity">
    <reaction evidence="4">
        <text>N(1)-(5-phospho-beta-D-ribosyl)glycinamide + (6R)-10-formyltetrahydrofolate = N(2)-formyl-N(1)-(5-phospho-beta-D-ribosyl)glycinamide + (6S)-5,6,7,8-tetrahydrofolate + H(+)</text>
        <dbReference type="Rhea" id="RHEA:15053"/>
        <dbReference type="ChEBI" id="CHEBI:15378"/>
        <dbReference type="ChEBI" id="CHEBI:57453"/>
        <dbReference type="ChEBI" id="CHEBI:143788"/>
        <dbReference type="ChEBI" id="CHEBI:147286"/>
        <dbReference type="ChEBI" id="CHEBI:195366"/>
        <dbReference type="EC" id="2.1.2.2"/>
    </reaction>
</comment>
<evidence type="ECO:0000256" key="3">
    <source>
        <dbReference type="ARBA" id="ARBA00022755"/>
    </source>
</evidence>
<dbReference type="EMBL" id="JBHUHO010000004">
    <property type="protein sequence ID" value="MFD2114374.1"/>
    <property type="molecule type" value="Genomic_DNA"/>
</dbReference>
<feature type="binding site" evidence="4">
    <location>
        <begin position="15"/>
        <end position="17"/>
    </location>
    <ligand>
        <name>N(1)-(5-phospho-beta-D-ribosyl)glycinamide</name>
        <dbReference type="ChEBI" id="CHEBI:143788"/>
    </ligand>
</feature>
<comment type="caution">
    <text evidence="6">The sequence shown here is derived from an EMBL/GenBank/DDBJ whole genome shotgun (WGS) entry which is preliminary data.</text>
</comment>
<dbReference type="PANTHER" id="PTHR43369:SF2">
    <property type="entry name" value="PHOSPHORIBOSYLGLYCINAMIDE FORMYLTRANSFERASE"/>
    <property type="match status" value="1"/>
</dbReference>
<dbReference type="SUPFAM" id="SSF53328">
    <property type="entry name" value="Formyltransferase"/>
    <property type="match status" value="1"/>
</dbReference>
<dbReference type="HAMAP" id="MF_01930">
    <property type="entry name" value="PurN"/>
    <property type="match status" value="1"/>
</dbReference>
<dbReference type="NCBIfam" id="TIGR00639">
    <property type="entry name" value="PurN"/>
    <property type="match status" value="1"/>
</dbReference>
<dbReference type="InterPro" id="IPR036477">
    <property type="entry name" value="Formyl_transf_N_sf"/>
</dbReference>
<dbReference type="GO" id="GO:0004644">
    <property type="term" value="F:phosphoribosylglycinamide formyltransferase activity"/>
    <property type="evidence" value="ECO:0007669"/>
    <property type="project" value="UniProtKB-EC"/>
</dbReference>
<evidence type="ECO:0000256" key="1">
    <source>
        <dbReference type="ARBA" id="ARBA00005054"/>
    </source>
</evidence>
<feature type="active site" description="Proton donor" evidence="4">
    <location>
        <position position="112"/>
    </location>
</feature>
<feature type="domain" description="Formyl transferase N-terminal" evidence="5">
    <location>
        <begin position="6"/>
        <end position="185"/>
    </location>
</feature>